<accession>A0A9P9DXM2</accession>
<dbReference type="SUPFAM" id="SSF57850">
    <property type="entry name" value="RING/U-box"/>
    <property type="match status" value="1"/>
</dbReference>
<dbReference type="AlphaFoldDB" id="A0A9P9DXM2"/>
<dbReference type="PROSITE" id="PS50089">
    <property type="entry name" value="ZF_RING_2"/>
    <property type="match status" value="1"/>
</dbReference>
<evidence type="ECO:0000256" key="3">
    <source>
        <dbReference type="ARBA" id="ARBA00022771"/>
    </source>
</evidence>
<evidence type="ECO:0000313" key="9">
    <source>
        <dbReference type="Proteomes" id="UP000700596"/>
    </source>
</evidence>
<dbReference type="Gene3D" id="2.40.50.40">
    <property type="match status" value="1"/>
</dbReference>
<dbReference type="OrthoDB" id="6105938at2759"/>
<evidence type="ECO:0000256" key="2">
    <source>
        <dbReference type="ARBA" id="ARBA00022723"/>
    </source>
</evidence>
<evidence type="ECO:0000313" key="8">
    <source>
        <dbReference type="EMBL" id="KAH7127086.1"/>
    </source>
</evidence>
<feature type="region of interest" description="Disordered" evidence="6">
    <location>
        <begin position="325"/>
        <end position="345"/>
    </location>
</feature>
<evidence type="ECO:0000256" key="5">
    <source>
        <dbReference type="PROSITE-ProRule" id="PRU00175"/>
    </source>
</evidence>
<dbReference type="InterPro" id="IPR016197">
    <property type="entry name" value="Chromo-like_dom_sf"/>
</dbReference>
<evidence type="ECO:0000256" key="4">
    <source>
        <dbReference type="ARBA" id="ARBA00022833"/>
    </source>
</evidence>
<dbReference type="PROSITE" id="PS00518">
    <property type="entry name" value="ZF_RING_1"/>
    <property type="match status" value="1"/>
</dbReference>
<dbReference type="InterPro" id="IPR017907">
    <property type="entry name" value="Znf_RING_CS"/>
</dbReference>
<dbReference type="InterPro" id="IPR001841">
    <property type="entry name" value="Znf_RING"/>
</dbReference>
<keyword evidence="4" id="KW-0862">Zinc</keyword>
<keyword evidence="9" id="KW-1185">Reference proteome</keyword>
<keyword evidence="2" id="KW-0479">Metal-binding</keyword>
<sequence length="345" mass="39907">MFPARNPSRRCKTSDWETLETPLAAKRATKPCPHTAILLRSTRVLRTKQCDICQEKYFNTSEDGEEVIPVKLGCDHIFCRDCVESLRSCGMRCPWQWCAELAPQPDCCKLCAYWLKAQGSSVVVTIHASEMTASIRNALAELSDDDDYYKLSKQSTHDFLDHLRKTLRRFEWQYHTGMDLAELLDPFLVALDMEAAREYYGPDLCKPALDPSVFPPRENDPDDYPTGQEPWIAAFIRRWALDYEKEHGKAKEGWGEWARKSPDQTPDCWDWMFKRIMAHRTEVDGTIKYLVKWIGKRFGDSWITKEQIGEEAIWRKYDNAHGVVQPPGKDAQPVLRGTKRKNRGV</sequence>
<reference evidence="8" key="1">
    <citation type="journal article" date="2021" name="Nat. Commun.">
        <title>Genetic determinants of endophytism in the Arabidopsis root mycobiome.</title>
        <authorList>
            <person name="Mesny F."/>
            <person name="Miyauchi S."/>
            <person name="Thiergart T."/>
            <person name="Pickel B."/>
            <person name="Atanasova L."/>
            <person name="Karlsson M."/>
            <person name="Huettel B."/>
            <person name="Barry K.W."/>
            <person name="Haridas S."/>
            <person name="Chen C."/>
            <person name="Bauer D."/>
            <person name="Andreopoulos W."/>
            <person name="Pangilinan J."/>
            <person name="LaButti K."/>
            <person name="Riley R."/>
            <person name="Lipzen A."/>
            <person name="Clum A."/>
            <person name="Drula E."/>
            <person name="Henrissat B."/>
            <person name="Kohler A."/>
            <person name="Grigoriev I.V."/>
            <person name="Martin F.M."/>
            <person name="Hacquard S."/>
        </authorList>
    </citation>
    <scope>NUCLEOTIDE SEQUENCE</scope>
    <source>
        <strain evidence="8">MPI-CAGE-CH-0243</strain>
    </source>
</reference>
<evidence type="ECO:0000259" key="7">
    <source>
        <dbReference type="PROSITE" id="PS50089"/>
    </source>
</evidence>
<dbReference type="Gene3D" id="3.30.40.10">
    <property type="entry name" value="Zinc/RING finger domain, C3HC4 (zinc finger)"/>
    <property type="match status" value="1"/>
</dbReference>
<organism evidence="8 9">
    <name type="scientific">Dendryphion nanum</name>
    <dbReference type="NCBI Taxonomy" id="256645"/>
    <lineage>
        <taxon>Eukaryota</taxon>
        <taxon>Fungi</taxon>
        <taxon>Dikarya</taxon>
        <taxon>Ascomycota</taxon>
        <taxon>Pezizomycotina</taxon>
        <taxon>Dothideomycetes</taxon>
        <taxon>Pleosporomycetidae</taxon>
        <taxon>Pleosporales</taxon>
        <taxon>Torulaceae</taxon>
        <taxon>Dendryphion</taxon>
    </lineage>
</organism>
<feature type="domain" description="RING-type" evidence="7">
    <location>
        <begin position="50"/>
        <end position="94"/>
    </location>
</feature>
<keyword evidence="3 5" id="KW-0863">Zinc-finger</keyword>
<name>A0A9P9DXM2_9PLEO</name>
<comment type="caution">
    <text evidence="8">The sequence shown here is derived from an EMBL/GenBank/DDBJ whole genome shotgun (WGS) entry which is preliminary data.</text>
</comment>
<gene>
    <name evidence="8" type="ORF">B0J11DRAFT_293812</name>
</gene>
<dbReference type="Proteomes" id="UP000700596">
    <property type="component" value="Unassembled WGS sequence"/>
</dbReference>
<dbReference type="EMBL" id="JAGMWT010000006">
    <property type="protein sequence ID" value="KAH7127086.1"/>
    <property type="molecule type" value="Genomic_DNA"/>
</dbReference>
<dbReference type="InterPro" id="IPR013083">
    <property type="entry name" value="Znf_RING/FYVE/PHD"/>
</dbReference>
<comment type="subunit">
    <text evidence="1">Component of the NuA4 histone acetyltransferase complex.</text>
</comment>
<dbReference type="SUPFAM" id="SSF54160">
    <property type="entry name" value="Chromo domain-like"/>
    <property type="match status" value="1"/>
</dbReference>
<evidence type="ECO:0000256" key="1">
    <source>
        <dbReference type="ARBA" id="ARBA00011353"/>
    </source>
</evidence>
<evidence type="ECO:0000256" key="6">
    <source>
        <dbReference type="SAM" id="MobiDB-lite"/>
    </source>
</evidence>
<protein>
    <recommendedName>
        <fullName evidence="7">RING-type domain-containing protein</fullName>
    </recommendedName>
</protein>
<dbReference type="GO" id="GO:0008270">
    <property type="term" value="F:zinc ion binding"/>
    <property type="evidence" value="ECO:0007669"/>
    <property type="project" value="UniProtKB-KW"/>
</dbReference>
<proteinExistence type="predicted"/>